<dbReference type="Proteomes" id="UP000184327">
    <property type="component" value="Unassembled WGS sequence"/>
</dbReference>
<dbReference type="OrthoDB" id="9796919at2"/>
<dbReference type="GO" id="GO:0008999">
    <property type="term" value="F:protein-N-terminal-alanine acetyltransferase activity"/>
    <property type="evidence" value="ECO:0007669"/>
    <property type="project" value="UniProtKB-UniRule"/>
</dbReference>
<dbReference type="EC" id="2.3.1.266" evidence="5"/>
<evidence type="ECO:0000256" key="3">
    <source>
        <dbReference type="ARBA" id="ARBA00022679"/>
    </source>
</evidence>
<evidence type="ECO:0000259" key="6">
    <source>
        <dbReference type="PROSITE" id="PS51186"/>
    </source>
</evidence>
<keyword evidence="7" id="KW-0689">Ribosomal protein</keyword>
<dbReference type="SUPFAM" id="SSF55729">
    <property type="entry name" value="Acyl-CoA N-acyltransferases (Nat)"/>
    <property type="match status" value="1"/>
</dbReference>
<dbReference type="PANTHER" id="PTHR43420">
    <property type="entry name" value="ACETYLTRANSFERASE"/>
    <property type="match status" value="1"/>
</dbReference>
<dbReference type="RefSeq" id="WP_073356661.1">
    <property type="nucleotide sequence ID" value="NZ_FQUZ01000026.1"/>
</dbReference>
<evidence type="ECO:0000256" key="2">
    <source>
        <dbReference type="ARBA" id="ARBA00022490"/>
    </source>
</evidence>
<dbReference type="STRING" id="1122156.SAMN02745117_02128"/>
<dbReference type="AlphaFoldDB" id="A0A1M5CCD2"/>
<proteinExistence type="inferred from homology"/>
<keyword evidence="8" id="KW-1185">Reference proteome</keyword>
<dbReference type="PROSITE" id="PS51186">
    <property type="entry name" value="GNAT"/>
    <property type="match status" value="1"/>
</dbReference>
<dbReference type="InterPro" id="IPR006464">
    <property type="entry name" value="AcTrfase_RimI/Ard1"/>
</dbReference>
<comment type="caution">
    <text evidence="5">Lacks conserved residue(s) required for the propagation of feature annotation.</text>
</comment>
<dbReference type="NCBIfam" id="TIGR01575">
    <property type="entry name" value="rimI"/>
    <property type="match status" value="1"/>
</dbReference>
<comment type="catalytic activity">
    <reaction evidence="5">
        <text>N-terminal L-alanyl-[ribosomal protein bS18] + acetyl-CoA = N-terminal N(alpha)-acetyl-L-alanyl-[ribosomal protein bS18] + CoA + H(+)</text>
        <dbReference type="Rhea" id="RHEA:43756"/>
        <dbReference type="Rhea" id="RHEA-COMP:10676"/>
        <dbReference type="Rhea" id="RHEA-COMP:10677"/>
        <dbReference type="ChEBI" id="CHEBI:15378"/>
        <dbReference type="ChEBI" id="CHEBI:57287"/>
        <dbReference type="ChEBI" id="CHEBI:57288"/>
        <dbReference type="ChEBI" id="CHEBI:64718"/>
        <dbReference type="ChEBI" id="CHEBI:83683"/>
        <dbReference type="EC" id="2.3.1.266"/>
    </reaction>
</comment>
<name>A0A1M5CCD2_9BURK</name>
<reference evidence="7 8" key="1">
    <citation type="submission" date="2016-11" db="EMBL/GenBank/DDBJ databases">
        <authorList>
            <person name="Jaros S."/>
            <person name="Januszkiewicz K."/>
            <person name="Wedrychowicz H."/>
        </authorList>
    </citation>
    <scope>NUCLEOTIDE SEQUENCE [LARGE SCALE GENOMIC DNA]</scope>
    <source>
        <strain evidence="7 8">DSM 16112</strain>
    </source>
</reference>
<evidence type="ECO:0000256" key="1">
    <source>
        <dbReference type="ARBA" id="ARBA00005395"/>
    </source>
</evidence>
<dbReference type="Gene3D" id="3.40.630.30">
    <property type="match status" value="1"/>
</dbReference>
<gene>
    <name evidence="5" type="primary">rimI</name>
    <name evidence="7" type="ORF">SAMN02745117_02128</name>
</gene>
<evidence type="ECO:0000313" key="7">
    <source>
        <dbReference type="EMBL" id="SHF52379.1"/>
    </source>
</evidence>
<comment type="similarity">
    <text evidence="1 5">Belongs to the acetyltransferase family. RimI subfamily.</text>
</comment>
<keyword evidence="7" id="KW-0687">Ribonucleoprotein</keyword>
<dbReference type="HAMAP" id="MF_02210">
    <property type="entry name" value="RimI"/>
    <property type="match status" value="1"/>
</dbReference>
<evidence type="ECO:0000256" key="4">
    <source>
        <dbReference type="ARBA" id="ARBA00023315"/>
    </source>
</evidence>
<dbReference type="EMBL" id="FQUZ01000026">
    <property type="protein sequence ID" value="SHF52379.1"/>
    <property type="molecule type" value="Genomic_DNA"/>
</dbReference>
<dbReference type="PANTHER" id="PTHR43420:SF12">
    <property type="entry name" value="N-ACETYLTRANSFERASE DOMAIN-CONTAINING PROTEIN"/>
    <property type="match status" value="1"/>
</dbReference>
<feature type="domain" description="N-acetyltransferase" evidence="6">
    <location>
        <begin position="20"/>
        <end position="167"/>
    </location>
</feature>
<keyword evidence="4 5" id="KW-0012">Acyltransferase</keyword>
<dbReference type="GO" id="GO:0005737">
    <property type="term" value="C:cytoplasm"/>
    <property type="evidence" value="ECO:0007669"/>
    <property type="project" value="UniProtKB-SubCell"/>
</dbReference>
<keyword evidence="3 5" id="KW-0808">Transferase</keyword>
<accession>A0A1M5CCD2</accession>
<sequence>MPFTASVPDETLLPAAGAAWRWHGVTTPAELDAVLAIEAQSYSHPWTRGNFTDALKAGFHIQLLSHGSQLLGYTVAMPGVEEAHLLNITVCPDVRRQGLAGVLLQALAVWAQQQQAQCIWLEVRASHAATQRLYARHGFEFVAVRKGYYPLDGQQREDAVVMKRVLPGSAA</sequence>
<dbReference type="GO" id="GO:0005840">
    <property type="term" value="C:ribosome"/>
    <property type="evidence" value="ECO:0007669"/>
    <property type="project" value="UniProtKB-KW"/>
</dbReference>
<keyword evidence="2 5" id="KW-0963">Cytoplasm</keyword>
<comment type="function">
    <text evidence="5">Acetylates the N-terminal alanine of ribosomal protein bS18.</text>
</comment>
<dbReference type="InterPro" id="IPR050680">
    <property type="entry name" value="YpeA/RimI_acetyltransf"/>
</dbReference>
<dbReference type="Pfam" id="PF00583">
    <property type="entry name" value="Acetyltransf_1"/>
    <property type="match status" value="1"/>
</dbReference>
<dbReference type="InterPro" id="IPR016181">
    <property type="entry name" value="Acyl_CoA_acyltransferase"/>
</dbReference>
<evidence type="ECO:0000313" key="8">
    <source>
        <dbReference type="Proteomes" id="UP000184327"/>
    </source>
</evidence>
<evidence type="ECO:0000256" key="5">
    <source>
        <dbReference type="HAMAP-Rule" id="MF_02210"/>
    </source>
</evidence>
<feature type="active site" description="Proton acceptor" evidence="5">
    <location>
        <position position="122"/>
    </location>
</feature>
<comment type="subcellular location">
    <subcellularLocation>
        <location evidence="5">Cytoplasm</location>
    </subcellularLocation>
</comment>
<organism evidence="7 8">
    <name type="scientific">Lampropedia hyalina DSM 16112</name>
    <dbReference type="NCBI Taxonomy" id="1122156"/>
    <lineage>
        <taxon>Bacteria</taxon>
        <taxon>Pseudomonadati</taxon>
        <taxon>Pseudomonadota</taxon>
        <taxon>Betaproteobacteria</taxon>
        <taxon>Burkholderiales</taxon>
        <taxon>Comamonadaceae</taxon>
        <taxon>Lampropedia</taxon>
    </lineage>
</organism>
<dbReference type="InterPro" id="IPR043690">
    <property type="entry name" value="RimI"/>
</dbReference>
<feature type="active site" description="Proton donor" evidence="5">
    <location>
        <position position="134"/>
    </location>
</feature>
<dbReference type="InterPro" id="IPR000182">
    <property type="entry name" value="GNAT_dom"/>
</dbReference>
<protein>
    <recommendedName>
        <fullName evidence="5">[Ribosomal protein bS18]-alanine N-acetyltransferase</fullName>
        <ecNumber evidence="5">2.3.1.266</ecNumber>
    </recommendedName>
</protein>